<keyword evidence="2" id="KW-1185">Reference proteome</keyword>
<comment type="caution">
    <text evidence="1">The sequence shown here is derived from an EMBL/GenBank/DDBJ whole genome shotgun (WGS) entry which is preliminary data.</text>
</comment>
<organism evidence="1 2">
    <name type="scientific">Colocasia esculenta</name>
    <name type="common">Wild taro</name>
    <name type="synonym">Arum esculentum</name>
    <dbReference type="NCBI Taxonomy" id="4460"/>
    <lineage>
        <taxon>Eukaryota</taxon>
        <taxon>Viridiplantae</taxon>
        <taxon>Streptophyta</taxon>
        <taxon>Embryophyta</taxon>
        <taxon>Tracheophyta</taxon>
        <taxon>Spermatophyta</taxon>
        <taxon>Magnoliopsida</taxon>
        <taxon>Liliopsida</taxon>
        <taxon>Araceae</taxon>
        <taxon>Aroideae</taxon>
        <taxon>Colocasieae</taxon>
        <taxon>Colocasia</taxon>
    </lineage>
</organism>
<reference evidence="1" key="1">
    <citation type="submission" date="2017-07" db="EMBL/GenBank/DDBJ databases">
        <title>Taro Niue Genome Assembly and Annotation.</title>
        <authorList>
            <person name="Atibalentja N."/>
            <person name="Keating K."/>
            <person name="Fields C.J."/>
        </authorList>
    </citation>
    <scope>NUCLEOTIDE SEQUENCE</scope>
    <source>
        <strain evidence="1">Niue_2</strain>
        <tissue evidence="1">Leaf</tissue>
    </source>
</reference>
<sequence length="114" mass="13169">MNEEPSRSRSIVADPELLEAFGDWLYFAAQLGRQILGRIPSSIHNWKRNFVFIHCLTGWPFPTTWFAINIRDKAFRSPNLVESELSEFESLQAVEPPDLFEPSEKLFELIAEAD</sequence>
<evidence type="ECO:0000313" key="2">
    <source>
        <dbReference type="Proteomes" id="UP000652761"/>
    </source>
</evidence>
<proteinExistence type="predicted"/>
<dbReference type="Proteomes" id="UP000652761">
    <property type="component" value="Unassembled WGS sequence"/>
</dbReference>
<dbReference type="AlphaFoldDB" id="A0A843W828"/>
<accession>A0A843W828</accession>
<evidence type="ECO:0000313" key="1">
    <source>
        <dbReference type="EMBL" id="MQM00374.1"/>
    </source>
</evidence>
<dbReference type="EMBL" id="NMUH01002505">
    <property type="protein sequence ID" value="MQM00374.1"/>
    <property type="molecule type" value="Genomic_DNA"/>
</dbReference>
<name>A0A843W828_COLES</name>
<protein>
    <submittedName>
        <fullName evidence="1">Uncharacterized protein</fullName>
    </submittedName>
</protein>
<gene>
    <name evidence="1" type="ORF">Taro_033105</name>
</gene>